<feature type="region of interest" description="Disordered" evidence="5">
    <location>
        <begin position="98"/>
        <end position="117"/>
    </location>
</feature>
<dbReference type="Proteomes" id="UP000279259">
    <property type="component" value="Unassembled WGS sequence"/>
</dbReference>
<dbReference type="PANTHER" id="PTHR42812">
    <property type="entry name" value="BETA-XYLOSIDASE"/>
    <property type="match status" value="1"/>
</dbReference>
<dbReference type="PANTHER" id="PTHR42812:SF16">
    <property type="entry name" value="HYDROLASE, PUTATIVE (AFU_ORTHOLOGUE AFUA_7G06110)-RELATED"/>
    <property type="match status" value="1"/>
</dbReference>
<dbReference type="Gene3D" id="2.115.10.20">
    <property type="entry name" value="Glycosyl hydrolase domain, family 43"/>
    <property type="match status" value="1"/>
</dbReference>
<sequence length="285" mass="32379">MYRIWFESTYLPGPPGPERLRRRGTREWRHALTGTFIVLARRQPAQPLVDSSINEPRYLSGLPRDCDYRVIEPSECIVYCTIKPIDAGARAASANSSIRGAGTDNHEKGHRNPIIPGFNPDPTVAFKDGRYYLATSTFEYFPGVPIYTSVDLVDWTLIGHALNRRSQLDMRTVECSGGIYAPSLRYNERRKRRYMTTSLVLKRSKMAPHDMTPNPTGFYVWSDDITDETKWSDPIYYDLFFDDDGGKAWLSWATGIPDYVAPKGCYNLAVWTVEIDLETGDSVGE</sequence>
<protein>
    <recommendedName>
        <fullName evidence="8">Beta-xylosidase C-terminal Concanavalin A-like domain-containing protein</fullName>
    </recommendedName>
</protein>
<keyword evidence="2 4" id="KW-0378">Hydrolase</keyword>
<organism evidence="6 7">
    <name type="scientific">Saitozyma podzolica</name>
    <dbReference type="NCBI Taxonomy" id="1890683"/>
    <lineage>
        <taxon>Eukaryota</taxon>
        <taxon>Fungi</taxon>
        <taxon>Dikarya</taxon>
        <taxon>Basidiomycota</taxon>
        <taxon>Agaricomycotina</taxon>
        <taxon>Tremellomycetes</taxon>
        <taxon>Tremellales</taxon>
        <taxon>Trimorphomycetaceae</taxon>
        <taxon>Saitozyma</taxon>
    </lineage>
</organism>
<dbReference type="GO" id="GO:0005975">
    <property type="term" value="P:carbohydrate metabolic process"/>
    <property type="evidence" value="ECO:0007669"/>
    <property type="project" value="InterPro"/>
</dbReference>
<dbReference type="SUPFAM" id="SSF75005">
    <property type="entry name" value="Arabinanase/levansucrase/invertase"/>
    <property type="match status" value="1"/>
</dbReference>
<evidence type="ECO:0000313" key="6">
    <source>
        <dbReference type="EMBL" id="RSH91586.1"/>
    </source>
</evidence>
<comment type="similarity">
    <text evidence="1 4">Belongs to the glycosyl hydrolase 43 family.</text>
</comment>
<proteinExistence type="inferred from homology"/>
<dbReference type="GO" id="GO:0004553">
    <property type="term" value="F:hydrolase activity, hydrolyzing O-glycosyl compounds"/>
    <property type="evidence" value="ECO:0007669"/>
    <property type="project" value="InterPro"/>
</dbReference>
<keyword evidence="7" id="KW-1185">Reference proteome</keyword>
<evidence type="ECO:0000256" key="2">
    <source>
        <dbReference type="ARBA" id="ARBA00022801"/>
    </source>
</evidence>
<evidence type="ECO:0000256" key="4">
    <source>
        <dbReference type="RuleBase" id="RU361187"/>
    </source>
</evidence>
<comment type="caution">
    <text evidence="6">The sequence shown here is derived from an EMBL/GenBank/DDBJ whole genome shotgun (WGS) entry which is preliminary data.</text>
</comment>
<keyword evidence="3 4" id="KW-0326">Glycosidase</keyword>
<dbReference type="AlphaFoldDB" id="A0A427YKI6"/>
<evidence type="ECO:0000256" key="1">
    <source>
        <dbReference type="ARBA" id="ARBA00009865"/>
    </source>
</evidence>
<evidence type="ECO:0000256" key="5">
    <source>
        <dbReference type="SAM" id="MobiDB-lite"/>
    </source>
</evidence>
<dbReference type="Pfam" id="PF04616">
    <property type="entry name" value="Glyco_hydro_43"/>
    <property type="match status" value="1"/>
</dbReference>
<dbReference type="InterPro" id="IPR023296">
    <property type="entry name" value="Glyco_hydro_beta-prop_sf"/>
</dbReference>
<evidence type="ECO:0000256" key="3">
    <source>
        <dbReference type="ARBA" id="ARBA00023295"/>
    </source>
</evidence>
<dbReference type="InterPro" id="IPR051795">
    <property type="entry name" value="Glycosyl_Hydrlase_43"/>
</dbReference>
<reference evidence="6 7" key="1">
    <citation type="submission" date="2018-11" db="EMBL/GenBank/DDBJ databases">
        <title>Genome sequence of Saitozyma podzolica DSM 27192.</title>
        <authorList>
            <person name="Aliyu H."/>
            <person name="Gorte O."/>
            <person name="Ochsenreither K."/>
        </authorList>
    </citation>
    <scope>NUCLEOTIDE SEQUENCE [LARGE SCALE GENOMIC DNA]</scope>
    <source>
        <strain evidence="6 7">DSM 27192</strain>
    </source>
</reference>
<gene>
    <name evidence="6" type="ORF">EHS25_008955</name>
</gene>
<dbReference type="InterPro" id="IPR006710">
    <property type="entry name" value="Glyco_hydro_43"/>
</dbReference>
<evidence type="ECO:0000313" key="7">
    <source>
        <dbReference type="Proteomes" id="UP000279259"/>
    </source>
</evidence>
<accession>A0A427YKI6</accession>
<name>A0A427YKI6_9TREE</name>
<evidence type="ECO:0008006" key="8">
    <source>
        <dbReference type="Google" id="ProtNLM"/>
    </source>
</evidence>
<dbReference type="EMBL" id="RSCD01000007">
    <property type="protein sequence ID" value="RSH91586.1"/>
    <property type="molecule type" value="Genomic_DNA"/>
</dbReference>
<dbReference type="STRING" id="1890683.A0A427YKI6"/>
<dbReference type="OrthoDB" id="2139957at2759"/>